<name>A0A6J6GL81_9ZZZZ</name>
<sequence length="153" mass="16998">MSNTKLEVVELQTSETYELRTAVLRDNTPTSDPKYAEDSNPGTVHLGIFDAHENLIATSTWVINPWQEDSTAQAIQLRGMAVAKNRQSAGLGAMLLTAGVIHAEKLKAKYIWAKARDSALNFYLRHDFSVVGDGFTEGTTQMPHHLVVRKINF</sequence>
<feature type="domain" description="N-acetyltransferase" evidence="1">
    <location>
        <begin position="6"/>
        <end position="153"/>
    </location>
</feature>
<protein>
    <submittedName>
        <fullName evidence="2">Unannotated protein</fullName>
    </submittedName>
</protein>
<dbReference type="GO" id="GO:0016747">
    <property type="term" value="F:acyltransferase activity, transferring groups other than amino-acyl groups"/>
    <property type="evidence" value="ECO:0007669"/>
    <property type="project" value="InterPro"/>
</dbReference>
<dbReference type="Gene3D" id="3.40.630.30">
    <property type="match status" value="1"/>
</dbReference>
<proteinExistence type="predicted"/>
<accession>A0A6J6GL81</accession>
<dbReference type="EMBL" id="CAEZUN010000078">
    <property type="protein sequence ID" value="CAB4602111.1"/>
    <property type="molecule type" value="Genomic_DNA"/>
</dbReference>
<organism evidence="2">
    <name type="scientific">freshwater metagenome</name>
    <dbReference type="NCBI Taxonomy" id="449393"/>
    <lineage>
        <taxon>unclassified sequences</taxon>
        <taxon>metagenomes</taxon>
        <taxon>ecological metagenomes</taxon>
    </lineage>
</organism>
<dbReference type="PROSITE" id="PS51186">
    <property type="entry name" value="GNAT"/>
    <property type="match status" value="1"/>
</dbReference>
<reference evidence="2" key="1">
    <citation type="submission" date="2020-05" db="EMBL/GenBank/DDBJ databases">
        <authorList>
            <person name="Chiriac C."/>
            <person name="Salcher M."/>
            <person name="Ghai R."/>
            <person name="Kavagutti S V."/>
        </authorList>
    </citation>
    <scope>NUCLEOTIDE SEQUENCE</scope>
</reference>
<evidence type="ECO:0000313" key="2">
    <source>
        <dbReference type="EMBL" id="CAB4602111.1"/>
    </source>
</evidence>
<dbReference type="Pfam" id="PF00583">
    <property type="entry name" value="Acetyltransf_1"/>
    <property type="match status" value="1"/>
</dbReference>
<gene>
    <name evidence="2" type="ORF">UFOPK1826_00739</name>
</gene>
<evidence type="ECO:0000259" key="1">
    <source>
        <dbReference type="PROSITE" id="PS51186"/>
    </source>
</evidence>
<dbReference type="InterPro" id="IPR016181">
    <property type="entry name" value="Acyl_CoA_acyltransferase"/>
</dbReference>
<dbReference type="InterPro" id="IPR000182">
    <property type="entry name" value="GNAT_dom"/>
</dbReference>
<dbReference type="SUPFAM" id="SSF55729">
    <property type="entry name" value="Acyl-CoA N-acyltransferases (Nat)"/>
    <property type="match status" value="1"/>
</dbReference>
<dbReference type="AlphaFoldDB" id="A0A6J6GL81"/>